<dbReference type="OrthoDB" id="3350812at2759"/>
<dbReference type="InterPro" id="IPR045340">
    <property type="entry name" value="DUF6533"/>
</dbReference>
<keyword evidence="1" id="KW-0812">Transmembrane</keyword>
<evidence type="ECO:0000313" key="4">
    <source>
        <dbReference type="Proteomes" id="UP000077266"/>
    </source>
</evidence>
<reference evidence="3 4" key="1">
    <citation type="journal article" date="2016" name="Mol. Biol. Evol.">
        <title>Comparative Genomics of Early-Diverging Mushroom-Forming Fungi Provides Insights into the Origins of Lignocellulose Decay Capabilities.</title>
        <authorList>
            <person name="Nagy L.G."/>
            <person name="Riley R."/>
            <person name="Tritt A."/>
            <person name="Adam C."/>
            <person name="Daum C."/>
            <person name="Floudas D."/>
            <person name="Sun H."/>
            <person name="Yadav J.S."/>
            <person name="Pangilinan J."/>
            <person name="Larsson K.H."/>
            <person name="Matsuura K."/>
            <person name="Barry K."/>
            <person name="Labutti K."/>
            <person name="Kuo R."/>
            <person name="Ohm R.A."/>
            <person name="Bhattacharya S.S."/>
            <person name="Shirouzu T."/>
            <person name="Yoshinaga Y."/>
            <person name="Martin F.M."/>
            <person name="Grigoriev I.V."/>
            <person name="Hibbett D.S."/>
        </authorList>
    </citation>
    <scope>NUCLEOTIDE SEQUENCE [LARGE SCALE GENOMIC DNA]</scope>
    <source>
        <strain evidence="3 4">HHB12029</strain>
    </source>
</reference>
<protein>
    <recommendedName>
        <fullName evidence="2">DUF6533 domain-containing protein</fullName>
    </recommendedName>
</protein>
<dbReference type="AlphaFoldDB" id="A0A165H414"/>
<keyword evidence="4" id="KW-1185">Reference proteome</keyword>
<evidence type="ECO:0000313" key="3">
    <source>
        <dbReference type="EMBL" id="KZV91421.1"/>
    </source>
</evidence>
<name>A0A165H414_EXIGL</name>
<feature type="transmembrane region" description="Helical" evidence="1">
    <location>
        <begin position="67"/>
        <end position="85"/>
    </location>
</feature>
<sequence>MQPYYHNGTGDEELIALYLHATWVRQTIGYIQVGFMAAWICDFMQSFQAEVELVWLAKWSTGKVSYLFVRYCTWPLGILVTIYGFEQSQSPQFSDLDTFTPDLAANQARGLCTLGTLRVFLYIATAVTQFIFTVRTWAIWQRARWIKILLTTLLCAVWAFELGFTLFMMISLSYLFSGDVSSVFGYSFMVIASWFHIALMDIVLMIFTVFKVAQLLKYRSSSTTLIRVIRQDGILYFVAVTAVSAAYPMGEFMSNIAADITMLMGMQYCLYSFMACRTILNLRAAAANTGYRGQTTWTSASLRFVAARRNAGEIESNLGAPEDKTTAWFGHGLSAEPVSTSSVLVIGPE</sequence>
<dbReference type="EMBL" id="KV426028">
    <property type="protein sequence ID" value="KZV91421.1"/>
    <property type="molecule type" value="Genomic_DNA"/>
</dbReference>
<feature type="domain" description="DUF6533" evidence="2">
    <location>
        <begin position="30"/>
        <end position="73"/>
    </location>
</feature>
<dbReference type="Proteomes" id="UP000077266">
    <property type="component" value="Unassembled WGS sequence"/>
</dbReference>
<evidence type="ECO:0000256" key="1">
    <source>
        <dbReference type="SAM" id="Phobius"/>
    </source>
</evidence>
<evidence type="ECO:0000259" key="2">
    <source>
        <dbReference type="Pfam" id="PF20151"/>
    </source>
</evidence>
<feature type="transmembrane region" description="Helical" evidence="1">
    <location>
        <begin position="233"/>
        <end position="250"/>
    </location>
</feature>
<gene>
    <name evidence="3" type="ORF">EXIGLDRAFT_719371</name>
</gene>
<keyword evidence="1" id="KW-1133">Transmembrane helix</keyword>
<feature type="transmembrane region" description="Helical" evidence="1">
    <location>
        <begin position="256"/>
        <end position="274"/>
    </location>
</feature>
<accession>A0A165H414</accession>
<organism evidence="3 4">
    <name type="scientific">Exidia glandulosa HHB12029</name>
    <dbReference type="NCBI Taxonomy" id="1314781"/>
    <lineage>
        <taxon>Eukaryota</taxon>
        <taxon>Fungi</taxon>
        <taxon>Dikarya</taxon>
        <taxon>Basidiomycota</taxon>
        <taxon>Agaricomycotina</taxon>
        <taxon>Agaricomycetes</taxon>
        <taxon>Auriculariales</taxon>
        <taxon>Exidiaceae</taxon>
        <taxon>Exidia</taxon>
    </lineage>
</organism>
<keyword evidence="1" id="KW-0472">Membrane</keyword>
<feature type="transmembrane region" description="Helical" evidence="1">
    <location>
        <begin position="188"/>
        <end position="212"/>
    </location>
</feature>
<proteinExistence type="predicted"/>
<dbReference type="Pfam" id="PF20151">
    <property type="entry name" value="DUF6533"/>
    <property type="match status" value="1"/>
</dbReference>
<feature type="transmembrane region" description="Helical" evidence="1">
    <location>
        <begin position="150"/>
        <end position="176"/>
    </location>
</feature>
<feature type="transmembrane region" description="Helical" evidence="1">
    <location>
        <begin position="119"/>
        <end position="138"/>
    </location>
</feature>
<dbReference type="InParanoid" id="A0A165H414"/>